<dbReference type="CDD" id="cd06558">
    <property type="entry name" value="crotonase-like"/>
    <property type="match status" value="1"/>
</dbReference>
<protein>
    <submittedName>
        <fullName evidence="10">Enoyl-CoA hydratase</fullName>
    </submittedName>
</protein>
<name>A0A1I6AFZ6_9GAMM</name>
<dbReference type="PANTHER" id="PTHR43149">
    <property type="entry name" value="ENOYL-COA HYDRATASE"/>
    <property type="match status" value="1"/>
</dbReference>
<dbReference type="SUPFAM" id="SSF52096">
    <property type="entry name" value="ClpP/crotonase"/>
    <property type="match status" value="1"/>
</dbReference>
<dbReference type="InterPro" id="IPR001753">
    <property type="entry name" value="Enoyl-CoA_hydra/iso"/>
</dbReference>
<dbReference type="PROSITE" id="PS00166">
    <property type="entry name" value="ENOYL_COA_HYDRATASE"/>
    <property type="match status" value="1"/>
</dbReference>
<dbReference type="GO" id="GO:0005737">
    <property type="term" value="C:cytoplasm"/>
    <property type="evidence" value="ECO:0007669"/>
    <property type="project" value="UniProtKB-ARBA"/>
</dbReference>
<evidence type="ECO:0000313" key="10">
    <source>
        <dbReference type="EMBL" id="SFQ67644.1"/>
    </source>
</evidence>
<dbReference type="NCBIfam" id="NF004794">
    <property type="entry name" value="PRK06142.1"/>
    <property type="match status" value="1"/>
</dbReference>
<dbReference type="PANTHER" id="PTHR43149:SF1">
    <property type="entry name" value="DELTA(3,5)-DELTA(2,4)-DIENOYL-COA ISOMERASE, MITOCHONDRIAL"/>
    <property type="match status" value="1"/>
</dbReference>
<keyword evidence="6" id="KW-0443">Lipid metabolism</keyword>
<dbReference type="Proteomes" id="UP000242815">
    <property type="component" value="Unassembled WGS sequence"/>
</dbReference>
<dbReference type="InterPro" id="IPR029045">
    <property type="entry name" value="ClpP/crotonase-like_dom_sf"/>
</dbReference>
<comment type="pathway">
    <text evidence="2">Lipid metabolism; fatty acid beta-oxidation.</text>
</comment>
<evidence type="ECO:0000256" key="8">
    <source>
        <dbReference type="ARBA" id="ARBA00023235"/>
    </source>
</evidence>
<evidence type="ECO:0000313" key="11">
    <source>
        <dbReference type="Proteomes" id="UP000242815"/>
    </source>
</evidence>
<organism evidence="10 11">
    <name type="scientific">Halopseudomonas formosensis</name>
    <dbReference type="NCBI Taxonomy" id="1002526"/>
    <lineage>
        <taxon>Bacteria</taxon>
        <taxon>Pseudomonadati</taxon>
        <taxon>Pseudomonadota</taxon>
        <taxon>Gammaproteobacteria</taxon>
        <taxon>Pseudomonadales</taxon>
        <taxon>Pseudomonadaceae</taxon>
        <taxon>Halopseudomonas</taxon>
    </lineage>
</organism>
<keyword evidence="5" id="KW-0007">Acetylation</keyword>
<dbReference type="InterPro" id="IPR045002">
    <property type="entry name" value="Ech1-like"/>
</dbReference>
<evidence type="ECO:0000256" key="3">
    <source>
        <dbReference type="ARBA" id="ARBA00005254"/>
    </source>
</evidence>
<keyword evidence="8" id="KW-0413">Isomerase</keyword>
<dbReference type="UniPathway" id="UPA00659"/>
<evidence type="ECO:0000256" key="1">
    <source>
        <dbReference type="ARBA" id="ARBA00004275"/>
    </source>
</evidence>
<evidence type="ECO:0000256" key="2">
    <source>
        <dbReference type="ARBA" id="ARBA00005005"/>
    </source>
</evidence>
<dbReference type="STRING" id="1002526.SAMN05216578_10258"/>
<evidence type="ECO:0000256" key="4">
    <source>
        <dbReference type="ARBA" id="ARBA00022832"/>
    </source>
</evidence>
<dbReference type="OrthoDB" id="4608673at2"/>
<proteinExistence type="inferred from homology"/>
<evidence type="ECO:0000256" key="9">
    <source>
        <dbReference type="RuleBase" id="RU003707"/>
    </source>
</evidence>
<dbReference type="EMBL" id="FOYD01000002">
    <property type="protein sequence ID" value="SFQ67644.1"/>
    <property type="molecule type" value="Genomic_DNA"/>
</dbReference>
<keyword evidence="7" id="KW-0576">Peroxisome</keyword>
<comment type="subcellular location">
    <subcellularLocation>
        <location evidence="1">Peroxisome</location>
    </subcellularLocation>
</comment>
<dbReference type="GO" id="GO:0006635">
    <property type="term" value="P:fatty acid beta-oxidation"/>
    <property type="evidence" value="ECO:0007669"/>
    <property type="project" value="UniProtKB-UniPathway"/>
</dbReference>
<comment type="similarity">
    <text evidence="3 9">Belongs to the enoyl-CoA hydratase/isomerase family.</text>
</comment>
<dbReference type="InterPro" id="IPR018376">
    <property type="entry name" value="Enoyl-CoA_hyd/isom_CS"/>
</dbReference>
<reference evidence="10 11" key="1">
    <citation type="submission" date="2016-10" db="EMBL/GenBank/DDBJ databases">
        <authorList>
            <person name="de Groot N.N."/>
        </authorList>
    </citation>
    <scope>NUCLEOTIDE SEQUENCE [LARGE SCALE GENOMIC DNA]</scope>
    <source>
        <strain evidence="10 11">JCM 18415</strain>
    </source>
</reference>
<gene>
    <name evidence="10" type="ORF">SAMN05216578_10258</name>
</gene>
<sequence length="270" mass="29584">MREYQSLLVEQQGAIAHVMINRPAKANSMDEAFWTEMVEVFDWVDRTDSVRVAVISGVGRNFSAGIDLQMLAQAAGSMVADIGRNAERIRHNILKLQSAFNAVDECRKPVIAAVHGYCIGGAIDLISACDMRYCTPDAHFSIKEIDMGMAADVGTLQRLPRLIGDGIMRELAYTGRPVYGEEAARIGLVNQVFADHDALLEGVMDIARQIAAKSPLAIRGTKEMIRYSRDHSVADGLNYIATWNAAMLQSEDLKVAVAAHMSKKPAEFAD</sequence>
<dbReference type="RefSeq" id="WP_090537012.1">
    <property type="nucleotide sequence ID" value="NZ_FOYD01000002.1"/>
</dbReference>
<dbReference type="GO" id="GO:0016853">
    <property type="term" value="F:isomerase activity"/>
    <property type="evidence" value="ECO:0007669"/>
    <property type="project" value="UniProtKB-KW"/>
</dbReference>
<evidence type="ECO:0000256" key="5">
    <source>
        <dbReference type="ARBA" id="ARBA00022990"/>
    </source>
</evidence>
<dbReference type="Gene3D" id="3.90.226.10">
    <property type="entry name" value="2-enoyl-CoA Hydratase, Chain A, domain 1"/>
    <property type="match status" value="1"/>
</dbReference>
<evidence type="ECO:0000256" key="7">
    <source>
        <dbReference type="ARBA" id="ARBA00023140"/>
    </source>
</evidence>
<dbReference type="Gene3D" id="1.10.12.10">
    <property type="entry name" value="Lyase 2-enoyl-coa Hydratase, Chain A, domain 2"/>
    <property type="match status" value="1"/>
</dbReference>
<dbReference type="Pfam" id="PF00378">
    <property type="entry name" value="ECH_1"/>
    <property type="match status" value="1"/>
</dbReference>
<dbReference type="InterPro" id="IPR014748">
    <property type="entry name" value="Enoyl-CoA_hydra_C"/>
</dbReference>
<dbReference type="AlphaFoldDB" id="A0A1I6AFZ6"/>
<dbReference type="FunFam" id="3.90.226.10:FF:000024">
    <property type="entry name" value="Delta3,5-delta2,4-dienoyl-CoA isomerase"/>
    <property type="match status" value="1"/>
</dbReference>
<dbReference type="FunFam" id="1.10.12.10:FF:000004">
    <property type="entry name" value="Delta3,5-delta2,4-dienoyl-CoA isomerase"/>
    <property type="match status" value="1"/>
</dbReference>
<evidence type="ECO:0000256" key="6">
    <source>
        <dbReference type="ARBA" id="ARBA00023098"/>
    </source>
</evidence>
<accession>A0A1I6AFZ6</accession>
<keyword evidence="4" id="KW-0276">Fatty acid metabolism</keyword>